<organism evidence="2 3">
    <name type="scientific">Candidatus Giovannonibacteria bacterium GW2011_GWB1_44_23</name>
    <dbReference type="NCBI Taxonomy" id="1618652"/>
    <lineage>
        <taxon>Bacteria</taxon>
        <taxon>Candidatus Giovannoniibacteriota</taxon>
    </lineage>
</organism>
<dbReference type="Proteomes" id="UP000033977">
    <property type="component" value="Unassembled WGS sequence"/>
</dbReference>
<feature type="domain" description="Polymerase beta nucleotidyltransferase" evidence="1">
    <location>
        <begin position="11"/>
        <end position="105"/>
    </location>
</feature>
<dbReference type="NCBIfam" id="NF047752">
    <property type="entry name" value="MntA_antitoxin"/>
    <property type="match status" value="1"/>
</dbReference>
<dbReference type="PANTHER" id="PTHR43852">
    <property type="entry name" value="NUCLEOTIDYLTRANSFERASE"/>
    <property type="match status" value="1"/>
</dbReference>
<sequence>MNKAVEEIKDKLSDVFNAEPAVGLVYLFGSQASGKTGPQSDYDFGIYFMENDPIKRGRMVFYFSSEISRILATDKVDVHSINDIESPELKYQIISGGKIIFEREPNRLLLEPKTLNEYFDFIYLLKKYNLTRAK</sequence>
<evidence type="ECO:0000313" key="3">
    <source>
        <dbReference type="Proteomes" id="UP000033977"/>
    </source>
</evidence>
<dbReference type="GO" id="GO:0016740">
    <property type="term" value="F:transferase activity"/>
    <property type="evidence" value="ECO:0007669"/>
    <property type="project" value="UniProtKB-KW"/>
</dbReference>
<evidence type="ECO:0000259" key="1">
    <source>
        <dbReference type="Pfam" id="PF18765"/>
    </source>
</evidence>
<name>A0A0G1IGA1_9BACT</name>
<comment type="caution">
    <text evidence="2">The sequence shown here is derived from an EMBL/GenBank/DDBJ whole genome shotgun (WGS) entry which is preliminary data.</text>
</comment>
<dbReference type="Gene3D" id="3.30.460.10">
    <property type="entry name" value="Beta Polymerase, domain 2"/>
    <property type="match status" value="1"/>
</dbReference>
<dbReference type="AlphaFoldDB" id="A0A0G1IGA1"/>
<dbReference type="InterPro" id="IPR041633">
    <property type="entry name" value="Polbeta"/>
</dbReference>
<gene>
    <name evidence="2" type="ORF">UW49_C0001G0052</name>
</gene>
<dbReference type="EMBL" id="LCIN01000001">
    <property type="protein sequence ID" value="KKT57868.1"/>
    <property type="molecule type" value="Genomic_DNA"/>
</dbReference>
<reference evidence="2 3" key="1">
    <citation type="journal article" date="2015" name="Nature">
        <title>rRNA introns, odd ribosomes, and small enigmatic genomes across a large radiation of phyla.</title>
        <authorList>
            <person name="Brown C.T."/>
            <person name="Hug L.A."/>
            <person name="Thomas B.C."/>
            <person name="Sharon I."/>
            <person name="Castelle C.J."/>
            <person name="Singh A."/>
            <person name="Wilkins M.J."/>
            <person name="Williams K.H."/>
            <person name="Banfield J.F."/>
        </authorList>
    </citation>
    <scope>NUCLEOTIDE SEQUENCE [LARGE SCALE GENOMIC DNA]</scope>
</reference>
<dbReference type="InterPro" id="IPR052930">
    <property type="entry name" value="TA_antitoxin_MntA"/>
</dbReference>
<evidence type="ECO:0000313" key="2">
    <source>
        <dbReference type="EMBL" id="KKT57868.1"/>
    </source>
</evidence>
<accession>A0A0G1IGA1</accession>
<keyword evidence="2" id="KW-0808">Transferase</keyword>
<dbReference type="SUPFAM" id="SSF81301">
    <property type="entry name" value="Nucleotidyltransferase"/>
    <property type="match status" value="1"/>
</dbReference>
<dbReference type="CDD" id="cd05403">
    <property type="entry name" value="NT_KNTase_like"/>
    <property type="match status" value="1"/>
</dbReference>
<dbReference type="InterPro" id="IPR043519">
    <property type="entry name" value="NT_sf"/>
</dbReference>
<dbReference type="Pfam" id="PF18765">
    <property type="entry name" value="Polbeta"/>
    <property type="match status" value="1"/>
</dbReference>
<dbReference type="PANTHER" id="PTHR43852:SF3">
    <property type="entry name" value="NUCLEOTIDYLTRANSFERASE"/>
    <property type="match status" value="1"/>
</dbReference>
<proteinExistence type="predicted"/>
<protein>
    <submittedName>
        <fullName evidence="2">Nucleotidyltransferase</fullName>
    </submittedName>
</protein>